<dbReference type="GO" id="GO:0004765">
    <property type="term" value="F:shikimate kinase activity"/>
    <property type="evidence" value="ECO:0007669"/>
    <property type="project" value="UniProtKB-UniRule"/>
</dbReference>
<evidence type="ECO:0000256" key="7">
    <source>
        <dbReference type="HAMAP-Rule" id="MF_00109"/>
    </source>
</evidence>
<comment type="catalytic activity">
    <reaction evidence="7">
        <text>shikimate + ATP = 3-phosphoshikimate + ADP + H(+)</text>
        <dbReference type="Rhea" id="RHEA:13121"/>
        <dbReference type="ChEBI" id="CHEBI:15378"/>
        <dbReference type="ChEBI" id="CHEBI:30616"/>
        <dbReference type="ChEBI" id="CHEBI:36208"/>
        <dbReference type="ChEBI" id="CHEBI:145989"/>
        <dbReference type="ChEBI" id="CHEBI:456216"/>
        <dbReference type="EC" id="2.7.1.71"/>
    </reaction>
</comment>
<comment type="caution">
    <text evidence="8">The sequence shown here is derived from an EMBL/GenBank/DDBJ whole genome shotgun (WGS) entry which is preliminary data.</text>
</comment>
<keyword evidence="5 7" id="KW-0067">ATP-binding</keyword>
<keyword evidence="7" id="KW-0963">Cytoplasm</keyword>
<dbReference type="GO" id="GO:0008652">
    <property type="term" value="P:amino acid biosynthetic process"/>
    <property type="evidence" value="ECO:0007669"/>
    <property type="project" value="UniProtKB-KW"/>
</dbReference>
<dbReference type="GO" id="GO:0005829">
    <property type="term" value="C:cytosol"/>
    <property type="evidence" value="ECO:0007669"/>
    <property type="project" value="TreeGrafter"/>
</dbReference>
<evidence type="ECO:0000256" key="2">
    <source>
        <dbReference type="ARBA" id="ARBA00022679"/>
    </source>
</evidence>
<organism evidence="8 9">
    <name type="scientific">Candidatus Magasanikbacteria bacterium RIFOXYD2_FULL_41_14</name>
    <dbReference type="NCBI Taxonomy" id="1798709"/>
    <lineage>
        <taxon>Bacteria</taxon>
        <taxon>Candidatus Magasanikiibacteriota</taxon>
    </lineage>
</organism>
<dbReference type="UniPathway" id="UPA00053">
    <property type="reaction ID" value="UER00088"/>
</dbReference>
<gene>
    <name evidence="7" type="primary">aroK</name>
    <name evidence="8" type="ORF">A2538_01985</name>
</gene>
<sequence>MSHTLLIGFKNVGKSSVARELAKVLGCDFVDTDRVLEEHFAELSGEKLSCREIMRLEGEEKFRALEHEALRATLARPESVVVAVGGGAPLQKNNEELLRDHTIVHVTAPKGAVYERIMMNGWPAFFPRDVEPYVAFTRIWEERLPQYERLAQITVNNGETLSKAVDELIINMAKKV</sequence>
<comment type="pathway">
    <text evidence="7">Metabolic intermediate biosynthesis; chorismate biosynthesis; chorismate from D-erythrose 4-phosphate and phosphoenolpyruvate: step 5/7.</text>
</comment>
<dbReference type="Gene3D" id="3.40.50.300">
    <property type="entry name" value="P-loop containing nucleotide triphosphate hydrolases"/>
    <property type="match status" value="1"/>
</dbReference>
<dbReference type="InterPro" id="IPR031322">
    <property type="entry name" value="Shikimate/glucono_kinase"/>
</dbReference>
<evidence type="ECO:0000256" key="4">
    <source>
        <dbReference type="ARBA" id="ARBA00022777"/>
    </source>
</evidence>
<feature type="binding site" evidence="7">
    <location>
        <position position="33"/>
    </location>
    <ligand>
        <name>substrate</name>
    </ligand>
</feature>
<dbReference type="EMBL" id="MFRE01000012">
    <property type="protein sequence ID" value="OGH94049.1"/>
    <property type="molecule type" value="Genomic_DNA"/>
</dbReference>
<name>A0A1F6PD23_9BACT</name>
<feature type="binding site" evidence="7">
    <location>
        <position position="63"/>
    </location>
    <ligand>
        <name>substrate</name>
    </ligand>
</feature>
<feature type="binding site" evidence="7">
    <location>
        <position position="143"/>
    </location>
    <ligand>
        <name>substrate</name>
    </ligand>
</feature>
<comment type="caution">
    <text evidence="7">Lacks conserved residue(s) required for the propagation of feature annotation.</text>
</comment>
<comment type="cofactor">
    <cofactor evidence="7">
        <name>Mg(2+)</name>
        <dbReference type="ChEBI" id="CHEBI:18420"/>
    </cofactor>
    <text evidence="7">Binds 1 Mg(2+) ion per subunit.</text>
</comment>
<dbReference type="GO" id="GO:0009423">
    <property type="term" value="P:chorismate biosynthetic process"/>
    <property type="evidence" value="ECO:0007669"/>
    <property type="project" value="UniProtKB-UniRule"/>
</dbReference>
<evidence type="ECO:0000313" key="8">
    <source>
        <dbReference type="EMBL" id="OGH94049.1"/>
    </source>
</evidence>
<evidence type="ECO:0000256" key="6">
    <source>
        <dbReference type="ARBA" id="ARBA00023141"/>
    </source>
</evidence>
<dbReference type="GO" id="GO:0005524">
    <property type="term" value="F:ATP binding"/>
    <property type="evidence" value="ECO:0007669"/>
    <property type="project" value="UniProtKB-UniRule"/>
</dbReference>
<evidence type="ECO:0000313" key="9">
    <source>
        <dbReference type="Proteomes" id="UP000178254"/>
    </source>
</evidence>
<feature type="binding site" evidence="7">
    <location>
        <begin position="11"/>
        <end position="16"/>
    </location>
    <ligand>
        <name>ATP</name>
        <dbReference type="ChEBI" id="CHEBI:30616"/>
    </ligand>
</feature>
<keyword evidence="6 7" id="KW-0057">Aromatic amino acid biosynthesis</keyword>
<keyword evidence="7" id="KW-0460">Magnesium</keyword>
<dbReference type="PRINTS" id="PR01100">
    <property type="entry name" value="SHIKIMTKNASE"/>
</dbReference>
<evidence type="ECO:0000256" key="1">
    <source>
        <dbReference type="ARBA" id="ARBA00022605"/>
    </source>
</evidence>
<dbReference type="Proteomes" id="UP000178254">
    <property type="component" value="Unassembled WGS sequence"/>
</dbReference>
<reference evidence="8 9" key="1">
    <citation type="journal article" date="2016" name="Nat. Commun.">
        <title>Thousands of microbial genomes shed light on interconnected biogeochemical processes in an aquifer system.</title>
        <authorList>
            <person name="Anantharaman K."/>
            <person name="Brown C.T."/>
            <person name="Hug L.A."/>
            <person name="Sharon I."/>
            <person name="Castelle C.J."/>
            <person name="Probst A.J."/>
            <person name="Thomas B.C."/>
            <person name="Singh A."/>
            <person name="Wilkins M.J."/>
            <person name="Karaoz U."/>
            <person name="Brodie E.L."/>
            <person name="Williams K.H."/>
            <person name="Hubbard S.S."/>
            <person name="Banfield J.F."/>
        </authorList>
    </citation>
    <scope>NUCLEOTIDE SEQUENCE [LARGE SCALE GENOMIC DNA]</scope>
</reference>
<dbReference type="SUPFAM" id="SSF52540">
    <property type="entry name" value="P-loop containing nucleoside triphosphate hydrolases"/>
    <property type="match status" value="1"/>
</dbReference>
<dbReference type="InterPro" id="IPR000623">
    <property type="entry name" value="Shikimate_kinase/TSH1"/>
</dbReference>
<dbReference type="InterPro" id="IPR027417">
    <property type="entry name" value="P-loop_NTPase"/>
</dbReference>
<dbReference type="HAMAP" id="MF_00109">
    <property type="entry name" value="Shikimate_kinase"/>
    <property type="match status" value="1"/>
</dbReference>
<dbReference type="GO" id="GO:0009073">
    <property type="term" value="P:aromatic amino acid family biosynthetic process"/>
    <property type="evidence" value="ECO:0007669"/>
    <property type="project" value="UniProtKB-KW"/>
</dbReference>
<dbReference type="AlphaFoldDB" id="A0A1F6PD23"/>
<dbReference type="PANTHER" id="PTHR21087:SF16">
    <property type="entry name" value="SHIKIMATE KINASE 1, CHLOROPLASTIC"/>
    <property type="match status" value="1"/>
</dbReference>
<dbReference type="Pfam" id="PF01202">
    <property type="entry name" value="SKI"/>
    <property type="match status" value="1"/>
</dbReference>
<dbReference type="CDD" id="cd00464">
    <property type="entry name" value="SK"/>
    <property type="match status" value="1"/>
</dbReference>
<dbReference type="PANTHER" id="PTHR21087">
    <property type="entry name" value="SHIKIMATE KINASE"/>
    <property type="match status" value="1"/>
</dbReference>
<comment type="function">
    <text evidence="7">Catalyzes the specific phosphorylation of the 3-hydroxyl group of shikimic acid using ATP as a cosubstrate.</text>
</comment>
<comment type="subunit">
    <text evidence="7">Monomer.</text>
</comment>
<keyword evidence="2 7" id="KW-0808">Transferase</keyword>
<keyword evidence="7" id="KW-0479">Metal-binding</keyword>
<feature type="binding site" evidence="7">
    <location>
        <position position="15"/>
    </location>
    <ligand>
        <name>Mg(2+)</name>
        <dbReference type="ChEBI" id="CHEBI:18420"/>
    </ligand>
</feature>
<dbReference type="STRING" id="1798709.A2538_01985"/>
<keyword evidence="1 7" id="KW-0028">Amino-acid biosynthesis</keyword>
<evidence type="ECO:0000256" key="5">
    <source>
        <dbReference type="ARBA" id="ARBA00022840"/>
    </source>
</evidence>
<proteinExistence type="inferred from homology"/>
<keyword evidence="3 7" id="KW-0547">Nucleotide-binding</keyword>
<feature type="binding site" evidence="7">
    <location>
        <position position="86"/>
    </location>
    <ligand>
        <name>substrate</name>
    </ligand>
</feature>
<evidence type="ECO:0000256" key="3">
    <source>
        <dbReference type="ARBA" id="ARBA00022741"/>
    </source>
</evidence>
<comment type="subcellular location">
    <subcellularLocation>
        <location evidence="7">Cytoplasm</location>
    </subcellularLocation>
</comment>
<comment type="similarity">
    <text evidence="7">Belongs to the shikimate kinase family.</text>
</comment>
<keyword evidence="4 7" id="KW-0418">Kinase</keyword>
<dbReference type="EC" id="2.7.1.71" evidence="7"/>
<accession>A0A1F6PD23</accession>
<protein>
    <recommendedName>
        <fullName evidence="7">Shikimate kinase</fullName>
        <shortName evidence="7">SK</shortName>
        <ecNumber evidence="7">2.7.1.71</ecNumber>
    </recommendedName>
</protein>
<dbReference type="GO" id="GO:0000287">
    <property type="term" value="F:magnesium ion binding"/>
    <property type="evidence" value="ECO:0007669"/>
    <property type="project" value="UniProtKB-UniRule"/>
</dbReference>